<dbReference type="PANTHER" id="PTHR30151:SF0">
    <property type="entry name" value="ABC TRANSPORTER PERMEASE PROTEIN MJ0413-RELATED"/>
    <property type="match status" value="1"/>
</dbReference>
<keyword evidence="6 7" id="KW-0472">Membrane</keyword>
<evidence type="ECO:0000256" key="5">
    <source>
        <dbReference type="ARBA" id="ARBA00022989"/>
    </source>
</evidence>
<feature type="transmembrane region" description="Helical" evidence="7">
    <location>
        <begin position="125"/>
        <end position="144"/>
    </location>
</feature>
<dbReference type="Gene3D" id="1.10.3720.10">
    <property type="entry name" value="MetI-like"/>
    <property type="match status" value="1"/>
</dbReference>
<evidence type="ECO:0000259" key="8">
    <source>
        <dbReference type="PROSITE" id="PS50928"/>
    </source>
</evidence>
<feature type="transmembrane region" description="Helical" evidence="7">
    <location>
        <begin position="67"/>
        <end position="88"/>
    </location>
</feature>
<evidence type="ECO:0000256" key="2">
    <source>
        <dbReference type="ARBA" id="ARBA00022448"/>
    </source>
</evidence>
<dbReference type="RefSeq" id="WP_288184453.1">
    <property type="nucleotide sequence ID" value="NZ_LT608335.1"/>
</dbReference>
<organism evidence="9">
    <name type="scientific">uncultured Sporomusa sp</name>
    <dbReference type="NCBI Taxonomy" id="307249"/>
    <lineage>
        <taxon>Bacteria</taxon>
        <taxon>Bacillati</taxon>
        <taxon>Bacillota</taxon>
        <taxon>Negativicutes</taxon>
        <taxon>Selenomonadales</taxon>
        <taxon>Sporomusaceae</taxon>
        <taxon>Sporomusa</taxon>
        <taxon>environmental samples</taxon>
    </lineage>
</organism>
<dbReference type="GO" id="GO:0042918">
    <property type="term" value="P:alkanesulfonate transmembrane transport"/>
    <property type="evidence" value="ECO:0007669"/>
    <property type="project" value="UniProtKB-ARBA"/>
</dbReference>
<dbReference type="SUPFAM" id="SSF161098">
    <property type="entry name" value="MetI-like"/>
    <property type="match status" value="1"/>
</dbReference>
<comment type="similarity">
    <text evidence="7">Belongs to the binding-protein-dependent transport system permease family.</text>
</comment>
<proteinExistence type="inferred from homology"/>
<keyword evidence="2 7" id="KW-0813">Transport</keyword>
<comment type="subcellular location">
    <subcellularLocation>
        <location evidence="1 7">Cell membrane</location>
        <topology evidence="1 7">Multi-pass membrane protein</topology>
    </subcellularLocation>
</comment>
<feature type="transmembrane region" description="Helical" evidence="7">
    <location>
        <begin position="165"/>
        <end position="191"/>
    </location>
</feature>
<keyword evidence="3" id="KW-1003">Cell membrane</keyword>
<keyword evidence="5 7" id="KW-1133">Transmembrane helix</keyword>
<dbReference type="InterPro" id="IPR035906">
    <property type="entry name" value="MetI-like_sf"/>
</dbReference>
<evidence type="ECO:0000256" key="3">
    <source>
        <dbReference type="ARBA" id="ARBA00022475"/>
    </source>
</evidence>
<feature type="transmembrane region" description="Helical" evidence="7">
    <location>
        <begin position="100"/>
        <end position="119"/>
    </location>
</feature>
<keyword evidence="4 7" id="KW-0812">Transmembrane</keyword>
<name>A0A212LV86_9FIRM</name>
<accession>A0A212LV86</accession>
<feature type="transmembrane region" description="Helical" evidence="7">
    <location>
        <begin position="12"/>
        <end position="31"/>
    </location>
</feature>
<dbReference type="InterPro" id="IPR000515">
    <property type="entry name" value="MetI-like"/>
</dbReference>
<dbReference type="PANTHER" id="PTHR30151">
    <property type="entry name" value="ALKANE SULFONATE ABC TRANSPORTER-RELATED, MEMBRANE SUBUNIT"/>
    <property type="match status" value="1"/>
</dbReference>
<dbReference type="CDD" id="cd06261">
    <property type="entry name" value="TM_PBP2"/>
    <property type="match status" value="1"/>
</dbReference>
<dbReference type="GO" id="GO:0005886">
    <property type="term" value="C:plasma membrane"/>
    <property type="evidence" value="ECO:0007669"/>
    <property type="project" value="UniProtKB-SubCell"/>
</dbReference>
<evidence type="ECO:0000256" key="1">
    <source>
        <dbReference type="ARBA" id="ARBA00004651"/>
    </source>
</evidence>
<dbReference type="Pfam" id="PF00528">
    <property type="entry name" value="BPD_transp_1"/>
    <property type="match status" value="1"/>
</dbReference>
<reference evidence="9" key="1">
    <citation type="submission" date="2016-08" db="EMBL/GenBank/DDBJ databases">
        <authorList>
            <person name="Seilhamer J.J."/>
        </authorList>
    </citation>
    <scope>NUCLEOTIDE SEQUENCE</scope>
    <source>
        <strain evidence="9">86</strain>
    </source>
</reference>
<sequence>MQKKQLTTKIILPWLAIIAFLGVWQAAAGFYTPEQLPGPSAVLAGLSELAATGLLWEHIEVSLGRFAISYSLALIAAVPLGLILGWHTYSLAAVGPLLQILRPISPIAWFPLAVLWFGVGNAPAIFIIFLSAFFPILLSTISAVRKIDPVYLKVAQNFGVGKGMLFAKIVIPAAFPYIMIGLNLAIGIAWIHLVAGEMLGAQSGLGYLIVDSRNFLRTDWIMGGMLVVGLLGLAVNTVMGWAEKGINRKWGMG</sequence>
<dbReference type="FunFam" id="1.10.3720.10:FF:000003">
    <property type="entry name" value="Aliphatic sulfonate ABC transporter permease"/>
    <property type="match status" value="1"/>
</dbReference>
<dbReference type="AlphaFoldDB" id="A0A212LV86"/>
<feature type="domain" description="ABC transmembrane type-1" evidence="8">
    <location>
        <begin position="59"/>
        <end position="239"/>
    </location>
</feature>
<evidence type="ECO:0000256" key="7">
    <source>
        <dbReference type="RuleBase" id="RU363032"/>
    </source>
</evidence>
<evidence type="ECO:0000313" key="9">
    <source>
        <dbReference type="EMBL" id="SCM81421.1"/>
    </source>
</evidence>
<evidence type="ECO:0000256" key="6">
    <source>
        <dbReference type="ARBA" id="ARBA00023136"/>
    </source>
</evidence>
<feature type="transmembrane region" description="Helical" evidence="7">
    <location>
        <begin position="220"/>
        <end position="242"/>
    </location>
</feature>
<evidence type="ECO:0000256" key="4">
    <source>
        <dbReference type="ARBA" id="ARBA00022692"/>
    </source>
</evidence>
<protein>
    <submittedName>
        <fullName evidence="9">Binding-protein-dependent transport systems inner membrane component</fullName>
    </submittedName>
</protein>
<dbReference type="PROSITE" id="PS50928">
    <property type="entry name" value="ABC_TM1"/>
    <property type="match status" value="1"/>
</dbReference>
<gene>
    <name evidence="9" type="ORF">KL86SPO_31600</name>
</gene>
<dbReference type="EMBL" id="FMJE01000003">
    <property type="protein sequence ID" value="SCM81421.1"/>
    <property type="molecule type" value="Genomic_DNA"/>
</dbReference>